<proteinExistence type="predicted"/>
<gene>
    <name evidence="2" type="ORF">IFR04_007449</name>
</gene>
<reference evidence="2" key="1">
    <citation type="submission" date="2021-02" db="EMBL/GenBank/DDBJ databases">
        <title>Genome sequence Cadophora malorum strain M34.</title>
        <authorList>
            <person name="Stefanovic E."/>
            <person name="Vu D."/>
            <person name="Scully C."/>
            <person name="Dijksterhuis J."/>
            <person name="Roader J."/>
            <person name="Houbraken J."/>
        </authorList>
    </citation>
    <scope>NUCLEOTIDE SEQUENCE</scope>
    <source>
        <strain evidence="2">M34</strain>
    </source>
</reference>
<evidence type="ECO:0000313" key="3">
    <source>
        <dbReference type="Proteomes" id="UP000664132"/>
    </source>
</evidence>
<feature type="region of interest" description="Disordered" evidence="1">
    <location>
        <begin position="1"/>
        <end position="53"/>
    </location>
</feature>
<dbReference type="OrthoDB" id="3556763at2759"/>
<comment type="caution">
    <text evidence="2">The sequence shown here is derived from an EMBL/GenBank/DDBJ whole genome shotgun (WGS) entry which is preliminary data.</text>
</comment>
<sequence length="175" mass="20226">MQQPILNLEERHSLATQRTRLYTKPSPGHPNGHGLFAGLPTRPPRKRLPKPVETLRPGLTPWLNDWVTDLNDLLPPDGFDFDDEDIPDDGFSLGEPEESFNYWEKPWIQAKADKKVAEVIKKGDAAFKRKHRMTTIPLSRVGRKRAWKKRAEGRLEREKGNFIKKEEIIIIGDDR</sequence>
<organism evidence="2 3">
    <name type="scientific">Cadophora malorum</name>
    <dbReference type="NCBI Taxonomy" id="108018"/>
    <lineage>
        <taxon>Eukaryota</taxon>
        <taxon>Fungi</taxon>
        <taxon>Dikarya</taxon>
        <taxon>Ascomycota</taxon>
        <taxon>Pezizomycotina</taxon>
        <taxon>Leotiomycetes</taxon>
        <taxon>Helotiales</taxon>
        <taxon>Ploettnerulaceae</taxon>
        <taxon>Cadophora</taxon>
    </lineage>
</organism>
<evidence type="ECO:0000256" key="1">
    <source>
        <dbReference type="SAM" id="MobiDB-lite"/>
    </source>
</evidence>
<keyword evidence="3" id="KW-1185">Reference proteome</keyword>
<evidence type="ECO:0000313" key="2">
    <source>
        <dbReference type="EMBL" id="KAG4419398.1"/>
    </source>
</evidence>
<dbReference type="Proteomes" id="UP000664132">
    <property type="component" value="Unassembled WGS sequence"/>
</dbReference>
<protein>
    <submittedName>
        <fullName evidence="2">Uncharacterized protein</fullName>
    </submittedName>
</protein>
<name>A0A8H7WAE8_9HELO</name>
<dbReference type="EMBL" id="JAFJYH010000106">
    <property type="protein sequence ID" value="KAG4419398.1"/>
    <property type="molecule type" value="Genomic_DNA"/>
</dbReference>
<accession>A0A8H7WAE8</accession>
<dbReference type="AlphaFoldDB" id="A0A8H7WAE8"/>